<proteinExistence type="inferred from homology"/>
<name>A0A0D0SJR4_STAGA</name>
<dbReference type="Proteomes" id="UP000321057">
    <property type="component" value="Unassembled WGS sequence"/>
</dbReference>
<dbReference type="OrthoDB" id="2409186at2"/>
<dbReference type="Proteomes" id="UP000255277">
    <property type="component" value="Unassembled WGS sequence"/>
</dbReference>
<evidence type="ECO:0000259" key="3">
    <source>
        <dbReference type="Pfam" id="PF11181"/>
    </source>
</evidence>
<protein>
    <submittedName>
        <fullName evidence="5">Transcriptional regulator</fullName>
    </submittedName>
</protein>
<dbReference type="STRING" id="1293.SH09_00185"/>
<accession>A0A0D0SJR4</accession>
<dbReference type="GeneID" id="93846326"/>
<reference evidence="4 7" key="2">
    <citation type="submission" date="2019-07" db="EMBL/GenBank/DDBJ databases">
        <title>Whole genome shotgun sequence of Staphylococcus gallinarum NBRC 109767.</title>
        <authorList>
            <person name="Hosoyama A."/>
            <person name="Uohara A."/>
            <person name="Ohji S."/>
            <person name="Ichikawa N."/>
        </authorList>
    </citation>
    <scope>NUCLEOTIDE SEQUENCE [LARGE SCALE GENOMIC DNA]</scope>
    <source>
        <strain evidence="4 7">NBRC 109767</strain>
    </source>
</reference>
<evidence type="ECO:0000313" key="5">
    <source>
        <dbReference type="EMBL" id="SUM31345.1"/>
    </source>
</evidence>
<keyword evidence="7" id="KW-1185">Reference proteome</keyword>
<sequence>MSDFTVVQSKEEILNAIEQKLSEGYKASELSVLSKSKLHIDELHDSEVNLTSTSGTFSDKMAKLLTGEDGEEIVLSYYHISDEEKTRYKDAILDGKYVVVAKKDTSTHEEVEDYNAAYDPKPKPGVTHYAEETHGPKS</sequence>
<dbReference type="EMBL" id="UHDK01000001">
    <property type="protein sequence ID" value="SUM31345.1"/>
    <property type="molecule type" value="Genomic_DNA"/>
</dbReference>
<dbReference type="Pfam" id="PF11181">
    <property type="entry name" value="YflT"/>
    <property type="match status" value="1"/>
</dbReference>
<dbReference type="InterPro" id="IPR025889">
    <property type="entry name" value="GSP17M-like_dom"/>
</dbReference>
<dbReference type="AlphaFoldDB" id="A0A0D0SJR4"/>
<evidence type="ECO:0000313" key="6">
    <source>
        <dbReference type="Proteomes" id="UP000255277"/>
    </source>
</evidence>
<feature type="domain" description="General stress protein 17M-like" evidence="3">
    <location>
        <begin position="6"/>
        <end position="95"/>
    </location>
</feature>
<evidence type="ECO:0000256" key="2">
    <source>
        <dbReference type="SAM" id="MobiDB-lite"/>
    </source>
</evidence>
<evidence type="ECO:0000313" key="7">
    <source>
        <dbReference type="Proteomes" id="UP000321057"/>
    </source>
</evidence>
<evidence type="ECO:0000256" key="1">
    <source>
        <dbReference type="ARBA" id="ARBA00008128"/>
    </source>
</evidence>
<dbReference type="EMBL" id="BKAX01000006">
    <property type="protein sequence ID" value="GEQ06514.1"/>
    <property type="molecule type" value="Genomic_DNA"/>
</dbReference>
<evidence type="ECO:0000313" key="4">
    <source>
        <dbReference type="EMBL" id="GEQ06514.1"/>
    </source>
</evidence>
<comment type="similarity">
    <text evidence="1">Belongs to the UPF0355 family.</text>
</comment>
<reference evidence="5 6" key="1">
    <citation type="submission" date="2018-06" db="EMBL/GenBank/DDBJ databases">
        <authorList>
            <consortium name="Pathogen Informatics"/>
            <person name="Doyle S."/>
        </authorList>
    </citation>
    <scope>NUCLEOTIDE SEQUENCE [LARGE SCALE GENOMIC DNA]</scope>
    <source>
        <strain evidence="5 6">NCTC12195</strain>
    </source>
</reference>
<dbReference type="RefSeq" id="WP_042737596.1">
    <property type="nucleotide sequence ID" value="NZ_BKAX01000006.1"/>
</dbReference>
<feature type="compositionally biased region" description="Basic and acidic residues" evidence="2">
    <location>
        <begin position="129"/>
        <end position="138"/>
    </location>
</feature>
<feature type="region of interest" description="Disordered" evidence="2">
    <location>
        <begin position="109"/>
        <end position="138"/>
    </location>
</feature>
<gene>
    <name evidence="5" type="ORF">NCTC12195_00753</name>
    <name evidence="4" type="ORF">SGA02_23420</name>
</gene>
<organism evidence="5 6">
    <name type="scientific">Staphylococcus gallinarum</name>
    <dbReference type="NCBI Taxonomy" id="1293"/>
    <lineage>
        <taxon>Bacteria</taxon>
        <taxon>Bacillati</taxon>
        <taxon>Bacillota</taxon>
        <taxon>Bacilli</taxon>
        <taxon>Bacillales</taxon>
        <taxon>Staphylococcaceae</taxon>
        <taxon>Staphylococcus</taxon>
    </lineage>
</organism>